<reference evidence="1 2" key="1">
    <citation type="journal article" date="2017" name="PLoS Biol.">
        <title>The sea cucumber genome provides insights into morphological evolution and visceral regeneration.</title>
        <authorList>
            <person name="Zhang X."/>
            <person name="Sun L."/>
            <person name="Yuan J."/>
            <person name="Sun Y."/>
            <person name="Gao Y."/>
            <person name="Zhang L."/>
            <person name="Li S."/>
            <person name="Dai H."/>
            <person name="Hamel J.F."/>
            <person name="Liu C."/>
            <person name="Yu Y."/>
            <person name="Liu S."/>
            <person name="Lin W."/>
            <person name="Guo K."/>
            <person name="Jin S."/>
            <person name="Xu P."/>
            <person name="Storey K.B."/>
            <person name="Huan P."/>
            <person name="Zhang T."/>
            <person name="Zhou Y."/>
            <person name="Zhang J."/>
            <person name="Lin C."/>
            <person name="Li X."/>
            <person name="Xing L."/>
            <person name="Huo D."/>
            <person name="Sun M."/>
            <person name="Wang L."/>
            <person name="Mercier A."/>
            <person name="Li F."/>
            <person name="Yang H."/>
            <person name="Xiang J."/>
        </authorList>
    </citation>
    <scope>NUCLEOTIDE SEQUENCE [LARGE SCALE GENOMIC DNA]</scope>
    <source>
        <strain evidence="1">Shaxun</strain>
        <tissue evidence="1">Muscle</tissue>
    </source>
</reference>
<dbReference type="Proteomes" id="UP000230750">
    <property type="component" value="Unassembled WGS sequence"/>
</dbReference>
<protein>
    <submittedName>
        <fullName evidence="1">Uncharacterized protein</fullName>
    </submittedName>
</protein>
<comment type="caution">
    <text evidence="1">The sequence shown here is derived from an EMBL/GenBank/DDBJ whole genome shotgun (WGS) entry which is preliminary data.</text>
</comment>
<accession>A0A2G8L965</accession>
<keyword evidence="2" id="KW-1185">Reference proteome</keyword>
<evidence type="ECO:0000313" key="1">
    <source>
        <dbReference type="EMBL" id="PIK56690.1"/>
    </source>
</evidence>
<proteinExistence type="predicted"/>
<gene>
    <name evidence="1" type="ORF">BSL78_06412</name>
</gene>
<organism evidence="1 2">
    <name type="scientific">Stichopus japonicus</name>
    <name type="common">Sea cucumber</name>
    <dbReference type="NCBI Taxonomy" id="307972"/>
    <lineage>
        <taxon>Eukaryota</taxon>
        <taxon>Metazoa</taxon>
        <taxon>Echinodermata</taxon>
        <taxon>Eleutherozoa</taxon>
        <taxon>Echinozoa</taxon>
        <taxon>Holothuroidea</taxon>
        <taxon>Aspidochirotacea</taxon>
        <taxon>Aspidochirotida</taxon>
        <taxon>Stichopodidae</taxon>
        <taxon>Apostichopus</taxon>
    </lineage>
</organism>
<sequence>MAIPVILCGPLTVFFVEGSLVLLVLCLQGIQCDLVLETLLGPSGGDFTLAPSGGDLDTCSTRLENGIVNLWPIGNSSDPPRWRNMSANNPKLDPGFYYFDPCYPFTVDVDYCTDSLVCRNSSKGMESIGLAGQSKFGYNQYNQLTIEYAAGETTGEQKM</sequence>
<dbReference type="EMBL" id="MRZV01000167">
    <property type="protein sequence ID" value="PIK56690.1"/>
    <property type="molecule type" value="Genomic_DNA"/>
</dbReference>
<evidence type="ECO:0000313" key="2">
    <source>
        <dbReference type="Proteomes" id="UP000230750"/>
    </source>
</evidence>
<name>A0A2G8L965_STIJA</name>
<dbReference type="AlphaFoldDB" id="A0A2G8L965"/>